<evidence type="ECO:0000259" key="2">
    <source>
        <dbReference type="Pfam" id="PF13581"/>
    </source>
</evidence>
<dbReference type="Pfam" id="PF14417">
    <property type="entry name" value="MEDS"/>
    <property type="match status" value="1"/>
</dbReference>
<evidence type="ECO:0000256" key="1">
    <source>
        <dbReference type="ARBA" id="ARBA00022527"/>
    </source>
</evidence>
<evidence type="ECO:0000313" key="5">
    <source>
        <dbReference type="Proteomes" id="UP001296706"/>
    </source>
</evidence>
<dbReference type="PANTHER" id="PTHR35526:SF3">
    <property type="entry name" value="ANTI-SIGMA-F FACTOR RSBW"/>
    <property type="match status" value="1"/>
</dbReference>
<keyword evidence="4" id="KW-0808">Transferase</keyword>
<dbReference type="GO" id="GO:0016301">
    <property type="term" value="F:kinase activity"/>
    <property type="evidence" value="ECO:0007669"/>
    <property type="project" value="UniProtKB-KW"/>
</dbReference>
<dbReference type="PANTHER" id="PTHR35526">
    <property type="entry name" value="ANTI-SIGMA-F FACTOR RSBW-RELATED"/>
    <property type="match status" value="1"/>
</dbReference>
<dbReference type="Gene3D" id="3.30.565.10">
    <property type="entry name" value="Histidine kinase-like ATPase, C-terminal domain"/>
    <property type="match status" value="1"/>
</dbReference>
<organism evidence="4 5">
    <name type="scientific">Pseudonocardia xinjiangensis</name>
    <dbReference type="NCBI Taxonomy" id="75289"/>
    <lineage>
        <taxon>Bacteria</taxon>
        <taxon>Bacillati</taxon>
        <taxon>Actinomycetota</taxon>
        <taxon>Actinomycetes</taxon>
        <taxon>Pseudonocardiales</taxon>
        <taxon>Pseudonocardiaceae</taxon>
        <taxon>Pseudonocardia</taxon>
    </lineage>
</organism>
<dbReference type="InterPro" id="IPR003594">
    <property type="entry name" value="HATPase_dom"/>
</dbReference>
<proteinExistence type="predicted"/>
<reference evidence="4 5" key="1">
    <citation type="submission" date="2020-04" db="EMBL/GenBank/DDBJ databases">
        <authorList>
            <person name="Klaysubun C."/>
            <person name="Duangmal K."/>
            <person name="Lipun K."/>
        </authorList>
    </citation>
    <scope>NUCLEOTIDE SEQUENCE [LARGE SCALE GENOMIC DNA]</scope>
    <source>
        <strain evidence="4 5">JCM 11839</strain>
    </source>
</reference>
<dbReference type="InterPro" id="IPR047718">
    <property type="entry name" value="RsbA-like_anti_sig"/>
</dbReference>
<dbReference type="CDD" id="cd16936">
    <property type="entry name" value="HATPase_RsbW-like"/>
    <property type="match status" value="1"/>
</dbReference>
<feature type="domain" description="Histidine kinase/HSP90-like ATPase" evidence="2">
    <location>
        <begin position="198"/>
        <end position="307"/>
    </location>
</feature>
<dbReference type="InterPro" id="IPR050267">
    <property type="entry name" value="Anti-sigma-factor_SerPK"/>
</dbReference>
<evidence type="ECO:0000259" key="3">
    <source>
        <dbReference type="Pfam" id="PF14417"/>
    </source>
</evidence>
<keyword evidence="5" id="KW-1185">Reference proteome</keyword>
<evidence type="ECO:0000313" key="4">
    <source>
        <dbReference type="EMBL" id="NMH79030.1"/>
    </source>
</evidence>
<keyword evidence="1" id="KW-0723">Serine/threonine-protein kinase</keyword>
<dbReference type="NCBIfam" id="NF041045">
    <property type="entry name" value="RsbA_anti_sig"/>
    <property type="match status" value="1"/>
</dbReference>
<sequence>MEPVSSREDRFGHPALFYRGLDEYLAGTLPFVHDGLAAGEPVAVAVPAARLEPLRGELGSAAERVQFLDMGEAGRNPGRILPGVLLAFAEEHAGAARVRIIGEPIWAGRSAVEYPACVQHEALINLAFAGRPATILCPYDAVGLSAEVLADAEATHPVVVDARGSRVSAAYAADRVLAEFNRPFPEPEQHRPLLVDATVLARARRLAEAAAIDAGLDEDRVADVEMVANELVTNSVEHAGGTGALRIWTEDALLVVEVRDSGQLLDPLVGRRRPDPLQRRGRGLFVVNQLADLVRLHTAVDGTTVRAYFRLP</sequence>
<gene>
    <name evidence="4" type="ORF">HF577_18295</name>
</gene>
<name>A0ABX1RI12_9PSEU</name>
<protein>
    <submittedName>
        <fullName evidence="4">Sensor histidine kinase</fullName>
    </submittedName>
</protein>
<dbReference type="Proteomes" id="UP001296706">
    <property type="component" value="Unassembled WGS sequence"/>
</dbReference>
<dbReference type="InterPro" id="IPR025847">
    <property type="entry name" value="MEDS_domain"/>
</dbReference>
<keyword evidence="4" id="KW-0418">Kinase</keyword>
<dbReference type="EMBL" id="JAAXKY010000057">
    <property type="protein sequence ID" value="NMH79030.1"/>
    <property type="molecule type" value="Genomic_DNA"/>
</dbReference>
<dbReference type="InterPro" id="IPR036890">
    <property type="entry name" value="HATPase_C_sf"/>
</dbReference>
<feature type="domain" description="MEDS" evidence="3">
    <location>
        <begin position="13"/>
        <end position="157"/>
    </location>
</feature>
<dbReference type="SUPFAM" id="SSF55874">
    <property type="entry name" value="ATPase domain of HSP90 chaperone/DNA topoisomerase II/histidine kinase"/>
    <property type="match status" value="1"/>
</dbReference>
<comment type="caution">
    <text evidence="4">The sequence shown here is derived from an EMBL/GenBank/DDBJ whole genome shotgun (WGS) entry which is preliminary data.</text>
</comment>
<accession>A0ABX1RI12</accession>
<dbReference type="Pfam" id="PF13581">
    <property type="entry name" value="HATPase_c_2"/>
    <property type="match status" value="1"/>
</dbReference>